<sequence length="284" mass="31666">MPAPAYAPPERYVARTLARAGSSFRFAFRFLPPRRRAAISAFYAFCREVDDAVDDAASTAQAESALAWWREELPRAFAGAPTHPAMQALLPHATDFGIREEQLRAIVEGCAMDIDHARYPDYASLQRYCHLVAGIVGEVAAGIFGQTHPQTTEYAHALGQALQLTNIVRDVGEDARRGRIYLPLDELERFGVATADIVDQRDTPAFAALMRFQAQRAHGWFDRALGLLPDCDRRAQQPGLMMAHLYRALLRAIEREGFPVLHRRTRLHPLHKLWVAGTVLAGGK</sequence>
<dbReference type="InterPro" id="IPR008949">
    <property type="entry name" value="Isoprenoid_synthase_dom_sf"/>
</dbReference>
<dbReference type="SFLD" id="SFLDG01018">
    <property type="entry name" value="Squalene/Phytoene_Synthase_Lik"/>
    <property type="match status" value="1"/>
</dbReference>
<gene>
    <name evidence="2" type="primary">crtB</name>
    <name evidence="2" type="ORF">Cenrod_1402</name>
</gene>
<dbReference type="InterPro" id="IPR019845">
    <property type="entry name" value="Squalene/phytoene_synthase_CS"/>
</dbReference>
<organism evidence="2 3">
    <name type="scientific">Candidatus Symbiobacter mobilis CR</name>
    <dbReference type="NCBI Taxonomy" id="946483"/>
    <lineage>
        <taxon>Bacteria</taxon>
        <taxon>Pseudomonadati</taxon>
        <taxon>Pseudomonadota</taxon>
        <taxon>Betaproteobacteria</taxon>
        <taxon>Burkholderiales</taxon>
        <taxon>Comamonadaceae</taxon>
    </lineage>
</organism>
<evidence type="ECO:0000313" key="2">
    <source>
        <dbReference type="EMBL" id="AGX87489.1"/>
    </source>
</evidence>
<dbReference type="InterPro" id="IPR033904">
    <property type="entry name" value="Trans_IPPS_HH"/>
</dbReference>
<dbReference type="SFLD" id="SFLDS00005">
    <property type="entry name" value="Isoprenoid_Synthase_Type_I"/>
    <property type="match status" value="1"/>
</dbReference>
<dbReference type="CDD" id="cd00683">
    <property type="entry name" value="Trans_IPPS_HH"/>
    <property type="match status" value="1"/>
</dbReference>
<dbReference type="GO" id="GO:0004311">
    <property type="term" value="F:geranylgeranyl diphosphate synthase activity"/>
    <property type="evidence" value="ECO:0007669"/>
    <property type="project" value="InterPro"/>
</dbReference>
<dbReference type="KEGG" id="cbx:Cenrod_1402"/>
<dbReference type="Pfam" id="PF00494">
    <property type="entry name" value="SQS_PSY"/>
    <property type="match status" value="1"/>
</dbReference>
<evidence type="ECO:0000256" key="1">
    <source>
        <dbReference type="ARBA" id="ARBA00022679"/>
    </source>
</evidence>
<proteinExistence type="predicted"/>
<name>U5NBD9_9BURK</name>
<dbReference type="OrthoDB" id="9807580at2"/>
<dbReference type="GO" id="GO:0016117">
    <property type="term" value="P:carotenoid biosynthetic process"/>
    <property type="evidence" value="ECO:0007669"/>
    <property type="project" value="InterPro"/>
</dbReference>
<dbReference type="eggNOG" id="COG1562">
    <property type="taxonomic scope" value="Bacteria"/>
</dbReference>
<dbReference type="PANTHER" id="PTHR31480">
    <property type="entry name" value="BIFUNCTIONAL LYCOPENE CYCLASE/PHYTOENE SYNTHASE"/>
    <property type="match status" value="1"/>
</dbReference>
<dbReference type="PATRIC" id="fig|946483.4.peg.1413"/>
<dbReference type="Proteomes" id="UP000017184">
    <property type="component" value="Chromosome"/>
</dbReference>
<dbReference type="SUPFAM" id="SSF48576">
    <property type="entry name" value="Terpenoid synthases"/>
    <property type="match status" value="1"/>
</dbReference>
<dbReference type="EMBL" id="CP004885">
    <property type="protein sequence ID" value="AGX87489.1"/>
    <property type="molecule type" value="Genomic_DNA"/>
</dbReference>
<dbReference type="InterPro" id="IPR017828">
    <property type="entry name" value="SQ_synth_HpnD-like"/>
</dbReference>
<reference evidence="2 3" key="1">
    <citation type="journal article" date="2013" name="Genome Biol.">
        <title>Genomic analysis reveals key aspects of prokaryotic symbiosis in the phototrophic consortium "Chlorochromatium aggregatum".</title>
        <authorList>
            <person name="Liu Z."/>
            <person name="Muller J."/>
            <person name="Li T."/>
            <person name="Alvey R.M."/>
            <person name="Vogl K."/>
            <person name="Frigaard N.U."/>
            <person name="Rockwell N.C."/>
            <person name="Boyd E.S."/>
            <person name="Tomsho L.P."/>
            <person name="Schuster S.C."/>
            <person name="Henke P."/>
            <person name="Rohde M."/>
            <person name="Overmann J."/>
            <person name="Bryant D.A."/>
        </authorList>
    </citation>
    <scope>NUCLEOTIDE SEQUENCE [LARGE SCALE GENOMIC DNA]</scope>
    <source>
        <strain evidence="2">CR</strain>
    </source>
</reference>
<dbReference type="HOGENOM" id="CLU_037269_1_1_4"/>
<dbReference type="InterPro" id="IPR044843">
    <property type="entry name" value="Trans_IPPS_bact-type"/>
</dbReference>
<accession>U5NBD9</accession>
<protein>
    <submittedName>
        <fullName evidence="2">Phytoene synthase</fullName>
    </submittedName>
</protein>
<keyword evidence="3" id="KW-1185">Reference proteome</keyword>
<dbReference type="RefSeq" id="WP_022772884.1">
    <property type="nucleotide sequence ID" value="NC_022576.1"/>
</dbReference>
<dbReference type="InterPro" id="IPR002060">
    <property type="entry name" value="Squ/phyt_synthse"/>
</dbReference>
<dbReference type="AlphaFoldDB" id="U5NBD9"/>
<dbReference type="SFLD" id="SFLDG01212">
    <property type="entry name" value="Phytoene_synthase_like"/>
    <property type="match status" value="1"/>
</dbReference>
<evidence type="ECO:0000313" key="3">
    <source>
        <dbReference type="Proteomes" id="UP000017184"/>
    </source>
</evidence>
<keyword evidence="1" id="KW-0808">Transferase</keyword>
<dbReference type="NCBIfam" id="TIGR03465">
    <property type="entry name" value="HpnD"/>
    <property type="match status" value="1"/>
</dbReference>
<dbReference type="STRING" id="946483.Cenrod_1402"/>
<dbReference type="Gene3D" id="1.10.600.10">
    <property type="entry name" value="Farnesyl Diphosphate Synthase"/>
    <property type="match status" value="1"/>
</dbReference>
<dbReference type="GO" id="GO:0051996">
    <property type="term" value="F:squalene synthase [NAD(P)H] activity"/>
    <property type="evidence" value="ECO:0007669"/>
    <property type="project" value="InterPro"/>
</dbReference>
<dbReference type="PROSITE" id="PS01045">
    <property type="entry name" value="SQUALEN_PHYTOEN_SYN_2"/>
    <property type="match status" value="1"/>
</dbReference>